<evidence type="ECO:0000256" key="1">
    <source>
        <dbReference type="SAM" id="Phobius"/>
    </source>
</evidence>
<proteinExistence type="predicted"/>
<dbReference type="WBParaSite" id="nRc.2.0.1.t22199-RA">
    <property type="protein sequence ID" value="nRc.2.0.1.t22199-RA"/>
    <property type="gene ID" value="nRc.2.0.1.g22199"/>
</dbReference>
<reference evidence="3" key="1">
    <citation type="submission" date="2022-11" db="UniProtKB">
        <authorList>
            <consortium name="WormBaseParasite"/>
        </authorList>
    </citation>
    <scope>IDENTIFICATION</scope>
</reference>
<keyword evidence="1" id="KW-0812">Transmembrane</keyword>
<feature type="transmembrane region" description="Helical" evidence="1">
    <location>
        <begin position="127"/>
        <end position="147"/>
    </location>
</feature>
<protein>
    <submittedName>
        <fullName evidence="3">Uncharacterized protein</fullName>
    </submittedName>
</protein>
<organism evidence="2 3">
    <name type="scientific">Romanomermis culicivorax</name>
    <name type="common">Nematode worm</name>
    <dbReference type="NCBI Taxonomy" id="13658"/>
    <lineage>
        <taxon>Eukaryota</taxon>
        <taxon>Metazoa</taxon>
        <taxon>Ecdysozoa</taxon>
        <taxon>Nematoda</taxon>
        <taxon>Enoplea</taxon>
        <taxon>Dorylaimia</taxon>
        <taxon>Mermithida</taxon>
        <taxon>Mermithoidea</taxon>
        <taxon>Mermithidae</taxon>
        <taxon>Romanomermis</taxon>
    </lineage>
</organism>
<dbReference type="AlphaFoldDB" id="A0A915J914"/>
<sequence>MSRKLGLCPEELYLADIGYFQIDFRQRAQHEELEEALLEKQIRAWITKKIVDMVNQGKGFNKVEEPVSMVLYAYHIPKLAVQPASTQAIQPVVRKAVLAILVPQRDPAIDGGIPDIYTAEEHCRQSLFTLYLFIILLAWPMVFPIQIEL</sequence>
<keyword evidence="1" id="KW-1133">Transmembrane helix</keyword>
<name>A0A915J914_ROMCU</name>
<evidence type="ECO:0000313" key="3">
    <source>
        <dbReference type="WBParaSite" id="nRc.2.0.1.t22199-RA"/>
    </source>
</evidence>
<keyword evidence="2" id="KW-1185">Reference proteome</keyword>
<evidence type="ECO:0000313" key="2">
    <source>
        <dbReference type="Proteomes" id="UP000887565"/>
    </source>
</evidence>
<accession>A0A915J914</accession>
<dbReference type="Proteomes" id="UP000887565">
    <property type="component" value="Unplaced"/>
</dbReference>
<keyword evidence="1" id="KW-0472">Membrane</keyword>